<organism evidence="1">
    <name type="scientific">Streptomyces sp. R08</name>
    <dbReference type="NCBI Taxonomy" id="3238624"/>
    <lineage>
        <taxon>Bacteria</taxon>
        <taxon>Bacillati</taxon>
        <taxon>Actinomycetota</taxon>
        <taxon>Actinomycetes</taxon>
        <taxon>Kitasatosporales</taxon>
        <taxon>Streptomycetaceae</taxon>
        <taxon>Streptomyces</taxon>
    </lineage>
</organism>
<name>A0AB39LZ44_9ACTN</name>
<dbReference type="EMBL" id="CP163431">
    <property type="protein sequence ID" value="XDP99356.1"/>
    <property type="molecule type" value="Genomic_DNA"/>
</dbReference>
<proteinExistence type="predicted"/>
<sequence length="283" mass="29653">MVKLELSTASDRVNLSGVEMDGVGFQALAGATGLGLPQLSVQWLEGAGDGAAYRGRRVLPRDIDIPMDIVGRDRGHLSALITRLARILATENGLTLTCIDSTGGRWSTPVAWTGGGEIDPASGDRDAQTTITLRSSTPYFLAESPQTVRIGGATAAPFLSQLSAMPLAASQAIGSVQLSNDGDTLAYPQFQVYGPGDNFKAVGPNGETLHYTGAISSTGSITVDMGTGIVRDGSGANVYRYLATAPRFWSVPPGTSTISVSLLNTTAASRIVVSWRPRKWVVI</sequence>
<dbReference type="AlphaFoldDB" id="A0AB39LZ44"/>
<evidence type="ECO:0000313" key="1">
    <source>
        <dbReference type="EMBL" id="XDP99356.1"/>
    </source>
</evidence>
<dbReference type="RefSeq" id="WP_328742178.1">
    <property type="nucleotide sequence ID" value="NZ_CP163431.1"/>
</dbReference>
<accession>A0AB39LZ44</accession>
<protein>
    <submittedName>
        <fullName evidence="1">Phage tail family protein</fullName>
    </submittedName>
</protein>
<reference evidence="1" key="1">
    <citation type="submission" date="2024-07" db="EMBL/GenBank/DDBJ databases">
        <authorList>
            <person name="Yu S.T."/>
        </authorList>
    </citation>
    <scope>NUCLEOTIDE SEQUENCE</scope>
    <source>
        <strain evidence="1">R08</strain>
    </source>
</reference>
<dbReference type="GeneID" id="96635824"/>
<gene>
    <name evidence="1" type="ORF">AB5J58_03795</name>
</gene>